<evidence type="ECO:0000313" key="3">
    <source>
        <dbReference type="EMBL" id="VDO83256.1"/>
    </source>
</evidence>
<organism evidence="4 5">
    <name type="scientific">Heligmosomoides polygyrus</name>
    <name type="common">Parasitic roundworm</name>
    <dbReference type="NCBI Taxonomy" id="6339"/>
    <lineage>
        <taxon>Eukaryota</taxon>
        <taxon>Metazoa</taxon>
        <taxon>Ecdysozoa</taxon>
        <taxon>Nematoda</taxon>
        <taxon>Chromadorea</taxon>
        <taxon>Rhabditida</taxon>
        <taxon>Rhabditina</taxon>
        <taxon>Rhabditomorpha</taxon>
        <taxon>Strongyloidea</taxon>
        <taxon>Heligmosomidae</taxon>
        <taxon>Heligmosomoides</taxon>
    </lineage>
</organism>
<dbReference type="OrthoDB" id="6137736at2759"/>
<keyword evidence="4" id="KW-1185">Reference proteome</keyword>
<evidence type="ECO:0000259" key="2">
    <source>
        <dbReference type="Pfam" id="PF17906"/>
    </source>
</evidence>
<dbReference type="GO" id="GO:0003697">
    <property type="term" value="F:single-stranded DNA binding"/>
    <property type="evidence" value="ECO:0007669"/>
    <property type="project" value="TreeGrafter"/>
</dbReference>
<dbReference type="GO" id="GO:0035861">
    <property type="term" value="C:site of double-strand break"/>
    <property type="evidence" value="ECO:0007669"/>
    <property type="project" value="TreeGrafter"/>
</dbReference>
<name>A0A183FQK3_HELPZ</name>
<dbReference type="Pfam" id="PF17906">
    <property type="entry name" value="HTH_48"/>
    <property type="match status" value="1"/>
</dbReference>
<evidence type="ECO:0000313" key="4">
    <source>
        <dbReference type="Proteomes" id="UP000050761"/>
    </source>
</evidence>
<dbReference type="AlphaFoldDB" id="A0A183FQK3"/>
<protein>
    <submittedName>
        <fullName evidence="5">HTH_48 domain-containing protein</fullName>
    </submittedName>
</protein>
<dbReference type="GO" id="GO:0015074">
    <property type="term" value="P:DNA integration"/>
    <property type="evidence" value="ECO:0007669"/>
    <property type="project" value="TreeGrafter"/>
</dbReference>
<dbReference type="InterPro" id="IPR041426">
    <property type="entry name" value="Mos1_HTH"/>
</dbReference>
<dbReference type="GO" id="GO:0000729">
    <property type="term" value="P:DNA double-strand break processing"/>
    <property type="evidence" value="ECO:0007669"/>
    <property type="project" value="TreeGrafter"/>
</dbReference>
<evidence type="ECO:0000256" key="1">
    <source>
        <dbReference type="ARBA" id="ARBA00004123"/>
    </source>
</evidence>
<dbReference type="GO" id="GO:0044547">
    <property type="term" value="F:DNA topoisomerase binding"/>
    <property type="evidence" value="ECO:0007669"/>
    <property type="project" value="TreeGrafter"/>
</dbReference>
<dbReference type="PANTHER" id="PTHR46060:SF2">
    <property type="entry name" value="HISTONE-LYSINE N-METHYLTRANSFERASE SETMAR"/>
    <property type="match status" value="1"/>
</dbReference>
<evidence type="ECO:0000313" key="5">
    <source>
        <dbReference type="WBParaSite" id="HPBE_0001001901-mRNA-1"/>
    </source>
</evidence>
<dbReference type="GO" id="GO:0042800">
    <property type="term" value="F:histone H3K4 methyltransferase activity"/>
    <property type="evidence" value="ECO:0007669"/>
    <property type="project" value="TreeGrafter"/>
</dbReference>
<dbReference type="GO" id="GO:0046975">
    <property type="term" value="F:histone H3K36 methyltransferase activity"/>
    <property type="evidence" value="ECO:0007669"/>
    <property type="project" value="TreeGrafter"/>
</dbReference>
<dbReference type="SUPFAM" id="SSF46689">
    <property type="entry name" value="Homeodomain-like"/>
    <property type="match status" value="1"/>
</dbReference>
<proteinExistence type="predicted"/>
<comment type="subcellular location">
    <subcellularLocation>
        <location evidence="1">Nucleus</location>
    </subcellularLocation>
</comment>
<reference evidence="3 4" key="1">
    <citation type="submission" date="2018-11" db="EMBL/GenBank/DDBJ databases">
        <authorList>
            <consortium name="Pathogen Informatics"/>
        </authorList>
    </citation>
    <scope>NUCLEOTIDE SEQUENCE [LARGE SCALE GENOMIC DNA]</scope>
</reference>
<dbReference type="WBParaSite" id="HPBE_0001001901-mRNA-1">
    <property type="protein sequence ID" value="HPBE_0001001901-mRNA-1"/>
    <property type="gene ID" value="HPBE_0001001901"/>
</dbReference>
<dbReference type="EMBL" id="UZAH01026622">
    <property type="protein sequence ID" value="VDO83256.1"/>
    <property type="molecule type" value="Genomic_DNA"/>
</dbReference>
<dbReference type="Gene3D" id="1.10.10.10">
    <property type="entry name" value="Winged helix-like DNA-binding domain superfamily/Winged helix DNA-binding domain"/>
    <property type="match status" value="1"/>
</dbReference>
<dbReference type="GO" id="GO:0044774">
    <property type="term" value="P:mitotic DNA integrity checkpoint signaling"/>
    <property type="evidence" value="ECO:0007669"/>
    <property type="project" value="TreeGrafter"/>
</dbReference>
<accession>A0A183FQK3</accession>
<reference evidence="5" key="2">
    <citation type="submission" date="2019-09" db="UniProtKB">
        <authorList>
            <consortium name="WormBaseParasite"/>
        </authorList>
    </citation>
    <scope>IDENTIFICATION</scope>
</reference>
<dbReference type="InterPro" id="IPR036388">
    <property type="entry name" value="WH-like_DNA-bd_sf"/>
</dbReference>
<dbReference type="InterPro" id="IPR052709">
    <property type="entry name" value="Transposase-MT_Hybrid"/>
</dbReference>
<dbReference type="GO" id="GO:0003690">
    <property type="term" value="F:double-stranded DNA binding"/>
    <property type="evidence" value="ECO:0007669"/>
    <property type="project" value="TreeGrafter"/>
</dbReference>
<dbReference type="Gene3D" id="1.10.10.1450">
    <property type="match status" value="1"/>
</dbReference>
<dbReference type="GO" id="GO:0000014">
    <property type="term" value="F:single-stranded DNA endodeoxyribonuclease activity"/>
    <property type="evidence" value="ECO:0007669"/>
    <property type="project" value="TreeGrafter"/>
</dbReference>
<dbReference type="PANTHER" id="PTHR46060">
    <property type="entry name" value="MARINER MOS1 TRANSPOSASE-LIKE PROTEIN"/>
    <property type="match status" value="1"/>
</dbReference>
<sequence length="189" mass="21953">MDQGRIRTFLYYEWLLGNDTGTAVANICRACKEDAVSQRTVRRWFNRFENGDTSLEDREHSWRPSTVDDDEVRRCIKEKPEATTRELATMLGCSKSTIHNQLNLLRYHKVLARWIPHRLTDANKQSRVTVCQSLLLQLSVGCENMNPIHGTLKDTWLLNSKMDSASQHDRKNRRFIVVCHVARLNAIDI</sequence>
<feature type="domain" description="Mos1 transposase HTH" evidence="2">
    <location>
        <begin position="6"/>
        <end position="52"/>
    </location>
</feature>
<dbReference type="Proteomes" id="UP000050761">
    <property type="component" value="Unassembled WGS sequence"/>
</dbReference>
<dbReference type="GO" id="GO:0006303">
    <property type="term" value="P:double-strand break repair via nonhomologous end joining"/>
    <property type="evidence" value="ECO:0007669"/>
    <property type="project" value="TreeGrafter"/>
</dbReference>
<gene>
    <name evidence="3" type="ORF">HPBE_LOCUS10020</name>
</gene>
<dbReference type="GO" id="GO:0000793">
    <property type="term" value="C:condensed chromosome"/>
    <property type="evidence" value="ECO:0007669"/>
    <property type="project" value="TreeGrafter"/>
</dbReference>
<dbReference type="InterPro" id="IPR009057">
    <property type="entry name" value="Homeodomain-like_sf"/>
</dbReference>
<dbReference type="GO" id="GO:0031297">
    <property type="term" value="P:replication fork processing"/>
    <property type="evidence" value="ECO:0007669"/>
    <property type="project" value="TreeGrafter"/>
</dbReference>
<accession>A0A3P7Y6L2</accession>
<dbReference type="GO" id="GO:0005634">
    <property type="term" value="C:nucleus"/>
    <property type="evidence" value="ECO:0007669"/>
    <property type="project" value="UniProtKB-SubCell"/>
</dbReference>